<dbReference type="KEGG" id="wna:KA717_18620"/>
<dbReference type="EC" id="2.7.13.3" evidence="4"/>
<evidence type="ECO:0000256" key="13">
    <source>
        <dbReference type="PROSITE-ProRule" id="PRU00169"/>
    </source>
</evidence>
<evidence type="ECO:0000259" key="16">
    <source>
        <dbReference type="PROSITE" id="PS50110"/>
    </source>
</evidence>
<dbReference type="Pfam" id="PF02518">
    <property type="entry name" value="HATPase_c"/>
    <property type="match status" value="1"/>
</dbReference>
<dbReference type="SUPFAM" id="SSF55874">
    <property type="entry name" value="ATPase domain of HSP90 chaperone/DNA topoisomerase II/histidine kinase"/>
    <property type="match status" value="1"/>
</dbReference>
<sequence length="742" mass="83906">MGNRAVLLTNDHLRTDLNQTDSPQNAKPARPLERFCGLFTAYGNALIQAQNFSSTHCQVFLALTDEAIADFLAQRNLGTIPKFDYRATPKKRTEFQNHLTIGLLTILSSESQDVAEKENKSNPPLVSSLSPPESGQLFFSQDQLLSQVIAQIRQSLDLSVILETAVTEVRKCLQVDRLVIYQFTETQLSLTNEHSLPLLAGGKITYEAKNSADISSTLSLMTENDCFYEVLNYQQKYLDGQVVAIRDVETAYSSSYCLTNLLKKYQIRATLTAPIIVNGYLWGLLIAHQCHYPRAWLEQEKNFLGQIGEHLAIAIKQAQLYAEVQHQKQNFENRVIERTQELRDTLLAAQAASHLKSEFLDNISHELRTPLTCVIGLSGTLLHWFNQGTSLPVDKQQHYLKMIQDSGKKLMDLINDIIELSQIESGKSALNFDIFSLMSLAQAALYRLENLAKAKNIQLKLDFQIHAEQDAFCADPDRIQQILTHLLSNAIKFTPDGGRVTLRIWKEKKQAVFQVEDTGIGIDRHQFPYLFEAFKQLHENRQRTYESTGIGLALTKQLVELHSGTVEVESTKGKGSVFTIFIPYQNQSYIKRPKDLRSQELAPAMNVSVVVIEQDEEIATLICELLTVANYQVIWLIDTNNAVKQIELLQPGIVLIDQDFQEVAKISRLLKASHQINVNSLKVILLSENISSSEWKELSQSGIDDYILKPLQPDLLLQRLNNISRNSSSKKMETNAQFFLPE</sequence>
<organism evidence="17">
    <name type="scientific">Woronichinia naegeliana WA131</name>
    <dbReference type="NCBI Taxonomy" id="2824559"/>
    <lineage>
        <taxon>Bacteria</taxon>
        <taxon>Bacillati</taxon>
        <taxon>Cyanobacteriota</taxon>
        <taxon>Cyanophyceae</taxon>
        <taxon>Synechococcales</taxon>
        <taxon>Coelosphaeriaceae</taxon>
        <taxon>Woronichinia</taxon>
    </lineage>
</organism>
<reference evidence="17" key="1">
    <citation type="submission" date="2021-04" db="EMBL/GenBank/DDBJ databases">
        <title>Genome sequence of Woronichinia naegeliana from Washington state freshwater lake bloom.</title>
        <authorList>
            <person name="Dreher T.W."/>
        </authorList>
    </citation>
    <scope>NUCLEOTIDE SEQUENCE</scope>
    <source>
        <strain evidence="17">WA131</strain>
    </source>
</reference>
<dbReference type="PROSITE" id="PS50110">
    <property type="entry name" value="RESPONSE_REGULATORY"/>
    <property type="match status" value="1"/>
</dbReference>
<evidence type="ECO:0000259" key="14">
    <source>
        <dbReference type="PROSITE" id="PS50046"/>
    </source>
</evidence>
<dbReference type="SMART" id="SM00065">
    <property type="entry name" value="GAF"/>
    <property type="match status" value="1"/>
</dbReference>
<evidence type="ECO:0000256" key="3">
    <source>
        <dbReference type="ARBA" id="ARBA00006402"/>
    </source>
</evidence>
<dbReference type="InterPro" id="IPR011006">
    <property type="entry name" value="CheY-like_superfamily"/>
</dbReference>
<dbReference type="SMART" id="SM00387">
    <property type="entry name" value="HATPase_c"/>
    <property type="match status" value="1"/>
</dbReference>
<evidence type="ECO:0000256" key="5">
    <source>
        <dbReference type="ARBA" id="ARBA00022475"/>
    </source>
</evidence>
<dbReference type="SUPFAM" id="SSF47384">
    <property type="entry name" value="Homodimeric domain of signal transducing histidine kinase"/>
    <property type="match status" value="1"/>
</dbReference>
<dbReference type="InterPro" id="IPR036890">
    <property type="entry name" value="HATPase_C_sf"/>
</dbReference>
<dbReference type="PRINTS" id="PR00344">
    <property type="entry name" value="BCTRLSENSOR"/>
</dbReference>
<dbReference type="SMART" id="SM00448">
    <property type="entry name" value="REC"/>
    <property type="match status" value="1"/>
</dbReference>
<name>A0A977L2H8_9CYAN</name>
<dbReference type="Proteomes" id="UP001065613">
    <property type="component" value="Chromosome"/>
</dbReference>
<proteinExistence type="inferred from homology"/>
<comment type="similarity">
    <text evidence="3">In the N-terminal section; belongs to the phytochrome family.</text>
</comment>
<dbReference type="EMBL" id="CP073041">
    <property type="protein sequence ID" value="UXE64313.1"/>
    <property type="molecule type" value="Genomic_DNA"/>
</dbReference>
<gene>
    <name evidence="17" type="ORF">KA717_18620</name>
</gene>
<feature type="domain" description="Phytochrome chromophore attachment site" evidence="14">
    <location>
        <begin position="157"/>
        <end position="310"/>
    </location>
</feature>
<evidence type="ECO:0000256" key="10">
    <source>
        <dbReference type="ARBA" id="ARBA00022840"/>
    </source>
</evidence>
<comment type="catalytic activity">
    <reaction evidence="1">
        <text>ATP + protein L-histidine = ADP + protein N-phospho-L-histidine.</text>
        <dbReference type="EC" id="2.7.13.3"/>
    </reaction>
</comment>
<dbReference type="InterPro" id="IPR001789">
    <property type="entry name" value="Sig_transdc_resp-reg_receiver"/>
</dbReference>
<comment type="subcellular location">
    <subcellularLocation>
        <location evidence="2">Cell membrane</location>
    </subcellularLocation>
</comment>
<accession>A0A977L2H8</accession>
<keyword evidence="7" id="KW-0808">Transferase</keyword>
<evidence type="ECO:0000256" key="9">
    <source>
        <dbReference type="ARBA" id="ARBA00022777"/>
    </source>
</evidence>
<dbReference type="InterPro" id="IPR036097">
    <property type="entry name" value="HisK_dim/P_sf"/>
</dbReference>
<dbReference type="CDD" id="cd16922">
    <property type="entry name" value="HATPase_EvgS-ArcB-TorS-like"/>
    <property type="match status" value="1"/>
</dbReference>
<dbReference type="CDD" id="cd00082">
    <property type="entry name" value="HisKA"/>
    <property type="match status" value="1"/>
</dbReference>
<evidence type="ECO:0000256" key="8">
    <source>
        <dbReference type="ARBA" id="ARBA00022741"/>
    </source>
</evidence>
<dbReference type="Gene3D" id="3.30.450.40">
    <property type="match status" value="1"/>
</dbReference>
<evidence type="ECO:0000256" key="1">
    <source>
        <dbReference type="ARBA" id="ARBA00000085"/>
    </source>
</evidence>
<keyword evidence="9" id="KW-0418">Kinase</keyword>
<protein>
    <recommendedName>
        <fullName evidence="4">histidine kinase</fullName>
        <ecNumber evidence="4">2.7.13.3</ecNumber>
    </recommendedName>
</protein>
<dbReference type="Gene3D" id="3.40.50.2300">
    <property type="match status" value="1"/>
</dbReference>
<dbReference type="SUPFAM" id="SSF55781">
    <property type="entry name" value="GAF domain-like"/>
    <property type="match status" value="1"/>
</dbReference>
<keyword evidence="12" id="KW-0472">Membrane</keyword>
<dbReference type="PROSITE" id="PS50046">
    <property type="entry name" value="PHYTOCHROME_2"/>
    <property type="match status" value="1"/>
</dbReference>
<evidence type="ECO:0000313" key="17">
    <source>
        <dbReference type="EMBL" id="UXE64313.1"/>
    </source>
</evidence>
<dbReference type="SMART" id="SM00388">
    <property type="entry name" value="HisKA"/>
    <property type="match status" value="1"/>
</dbReference>
<dbReference type="SUPFAM" id="SSF52172">
    <property type="entry name" value="CheY-like"/>
    <property type="match status" value="1"/>
</dbReference>
<dbReference type="InterPro" id="IPR003661">
    <property type="entry name" value="HisK_dim/P_dom"/>
</dbReference>
<keyword evidence="5" id="KW-1003">Cell membrane</keyword>
<keyword evidence="10 17" id="KW-0067">ATP-binding</keyword>
<dbReference type="PANTHER" id="PTHR43547">
    <property type="entry name" value="TWO-COMPONENT HISTIDINE KINASE"/>
    <property type="match status" value="1"/>
</dbReference>
<evidence type="ECO:0000256" key="11">
    <source>
        <dbReference type="ARBA" id="ARBA00023012"/>
    </source>
</evidence>
<dbReference type="InterPro" id="IPR003594">
    <property type="entry name" value="HATPase_dom"/>
</dbReference>
<dbReference type="InterPro" id="IPR003018">
    <property type="entry name" value="GAF"/>
</dbReference>
<dbReference type="InterPro" id="IPR005467">
    <property type="entry name" value="His_kinase_dom"/>
</dbReference>
<dbReference type="GO" id="GO:0005886">
    <property type="term" value="C:plasma membrane"/>
    <property type="evidence" value="ECO:0007669"/>
    <property type="project" value="UniProtKB-SubCell"/>
</dbReference>
<dbReference type="Pfam" id="PF01590">
    <property type="entry name" value="GAF"/>
    <property type="match status" value="1"/>
</dbReference>
<dbReference type="GO" id="GO:0005524">
    <property type="term" value="F:ATP binding"/>
    <property type="evidence" value="ECO:0007669"/>
    <property type="project" value="UniProtKB-KW"/>
</dbReference>
<evidence type="ECO:0000256" key="12">
    <source>
        <dbReference type="ARBA" id="ARBA00023136"/>
    </source>
</evidence>
<evidence type="ECO:0000256" key="7">
    <source>
        <dbReference type="ARBA" id="ARBA00022679"/>
    </source>
</evidence>
<dbReference type="InterPro" id="IPR004358">
    <property type="entry name" value="Sig_transdc_His_kin-like_C"/>
</dbReference>
<dbReference type="PROSITE" id="PS50109">
    <property type="entry name" value="HIS_KIN"/>
    <property type="match status" value="1"/>
</dbReference>
<dbReference type="FunFam" id="3.30.565.10:FF:000023">
    <property type="entry name" value="PAS domain-containing sensor histidine kinase"/>
    <property type="match status" value="1"/>
</dbReference>
<dbReference type="PANTHER" id="PTHR43547:SF2">
    <property type="entry name" value="HYBRID SIGNAL TRANSDUCTION HISTIDINE KINASE C"/>
    <property type="match status" value="1"/>
</dbReference>
<feature type="modified residue" description="4-aspartylphosphate" evidence="13">
    <location>
        <position position="657"/>
    </location>
</feature>
<dbReference type="Pfam" id="PF00072">
    <property type="entry name" value="Response_reg"/>
    <property type="match status" value="1"/>
</dbReference>
<evidence type="ECO:0000259" key="15">
    <source>
        <dbReference type="PROSITE" id="PS50109"/>
    </source>
</evidence>
<evidence type="ECO:0000256" key="6">
    <source>
        <dbReference type="ARBA" id="ARBA00022553"/>
    </source>
</evidence>
<dbReference type="GO" id="GO:0000155">
    <property type="term" value="F:phosphorelay sensor kinase activity"/>
    <property type="evidence" value="ECO:0007669"/>
    <property type="project" value="InterPro"/>
</dbReference>
<dbReference type="AlphaFoldDB" id="A0A977L2H8"/>
<keyword evidence="11" id="KW-0902">Two-component regulatory system</keyword>
<dbReference type="InterPro" id="IPR029016">
    <property type="entry name" value="GAF-like_dom_sf"/>
</dbReference>
<dbReference type="Gene3D" id="1.10.287.130">
    <property type="match status" value="1"/>
</dbReference>
<dbReference type="Gene3D" id="3.30.565.10">
    <property type="entry name" value="Histidine kinase-like ATPase, C-terminal domain"/>
    <property type="match status" value="1"/>
</dbReference>
<dbReference type="InterPro" id="IPR016132">
    <property type="entry name" value="Phyto_chromo_attachment"/>
</dbReference>
<evidence type="ECO:0000256" key="2">
    <source>
        <dbReference type="ARBA" id="ARBA00004236"/>
    </source>
</evidence>
<keyword evidence="6 13" id="KW-0597">Phosphoprotein</keyword>
<dbReference type="Pfam" id="PF00512">
    <property type="entry name" value="HisKA"/>
    <property type="match status" value="1"/>
</dbReference>
<feature type="domain" description="Response regulatory" evidence="16">
    <location>
        <begin position="608"/>
        <end position="724"/>
    </location>
</feature>
<keyword evidence="8" id="KW-0547">Nucleotide-binding</keyword>
<feature type="domain" description="Histidine kinase" evidence="15">
    <location>
        <begin position="362"/>
        <end position="586"/>
    </location>
</feature>
<evidence type="ECO:0000256" key="4">
    <source>
        <dbReference type="ARBA" id="ARBA00012438"/>
    </source>
</evidence>